<protein>
    <recommendedName>
        <fullName evidence="1">Thioredoxin domain-containing protein</fullName>
    </recommendedName>
</protein>
<feature type="domain" description="Thioredoxin" evidence="1">
    <location>
        <begin position="6"/>
        <end position="62"/>
    </location>
</feature>
<proteinExistence type="predicted"/>
<organism evidence="2">
    <name type="scientific">viral metagenome</name>
    <dbReference type="NCBI Taxonomy" id="1070528"/>
    <lineage>
        <taxon>unclassified sequences</taxon>
        <taxon>metagenomes</taxon>
        <taxon>organismal metagenomes</taxon>
    </lineage>
</organism>
<dbReference type="SUPFAM" id="SSF52833">
    <property type="entry name" value="Thioredoxin-like"/>
    <property type="match status" value="1"/>
</dbReference>
<dbReference type="EMBL" id="MN740840">
    <property type="protein sequence ID" value="QHU14462.1"/>
    <property type="molecule type" value="Genomic_DNA"/>
</dbReference>
<dbReference type="Gene3D" id="3.40.30.10">
    <property type="entry name" value="Glutaredoxin"/>
    <property type="match status" value="1"/>
</dbReference>
<reference evidence="2" key="1">
    <citation type="journal article" date="2020" name="Nature">
        <title>Giant virus diversity and host interactions through global metagenomics.</title>
        <authorList>
            <person name="Schulz F."/>
            <person name="Roux S."/>
            <person name="Paez-Espino D."/>
            <person name="Jungbluth S."/>
            <person name="Walsh D.A."/>
            <person name="Denef V.J."/>
            <person name="McMahon K.D."/>
            <person name="Konstantinidis K.T."/>
            <person name="Eloe-Fadrosh E.A."/>
            <person name="Kyrpides N.C."/>
            <person name="Woyke T."/>
        </authorList>
    </citation>
    <scope>NUCLEOTIDE SEQUENCE</scope>
    <source>
        <strain evidence="2">GVMAG-S-1102113-118</strain>
    </source>
</reference>
<evidence type="ECO:0000313" key="2">
    <source>
        <dbReference type="EMBL" id="QHU14462.1"/>
    </source>
</evidence>
<name>A0A6C0K8T9_9ZZZZ</name>
<dbReference type="AlphaFoldDB" id="A0A6C0K8T9"/>
<sequence length="77" mass="8572">MEVTVYTAAWCGKCLQLKELYQECRNDHPGYIWLTVDVDDDPDAPVSTVPSVVIKKGGSEITLVGFSEIRESLELVL</sequence>
<evidence type="ECO:0000259" key="1">
    <source>
        <dbReference type="Pfam" id="PF00085"/>
    </source>
</evidence>
<dbReference type="InterPro" id="IPR036249">
    <property type="entry name" value="Thioredoxin-like_sf"/>
</dbReference>
<accession>A0A6C0K8T9</accession>
<dbReference type="Pfam" id="PF00085">
    <property type="entry name" value="Thioredoxin"/>
    <property type="match status" value="1"/>
</dbReference>
<dbReference type="InterPro" id="IPR013766">
    <property type="entry name" value="Thioredoxin_domain"/>
</dbReference>